<evidence type="ECO:0000256" key="3">
    <source>
        <dbReference type="ARBA" id="ARBA00022475"/>
    </source>
</evidence>
<sequence>MKAVVITKKPAGGRSLPLILSENASLYAVLIAVFLMMYALNGDKFLSWQNFGSMAYQLPIVGFLSLGMMISMLSGGINLSIIATTNLCGIVMALFLQAVFPQGMKSASADMAALAIVLGVAACMAVGVVNGLLIALLKIPDILVTLGTMTLVSGLNVVLTKGYTITGFPEALVNIGNGQSFGVPNSLLLFLAAAIAASVILNKTRFGFMLYMMGSNPVAARFSNVNITRVTVIQYVMSSCFAALTALVMLGQLNSVKASYADSYLLVAVLAAFLGKVSPFGGFGRVSGVVLAVIILQLISSGLNLLRLDPFMITATWGGIIIIIVLCRGLFFALNAWLKRRRQI</sequence>
<evidence type="ECO:0000256" key="6">
    <source>
        <dbReference type="ARBA" id="ARBA00022989"/>
    </source>
</evidence>
<gene>
    <name evidence="9" type="ORF">FCN80_14670</name>
</gene>
<feature type="transmembrane region" description="Helical" evidence="8">
    <location>
        <begin position="79"/>
        <end position="100"/>
    </location>
</feature>
<dbReference type="CDD" id="cd06579">
    <property type="entry name" value="TM_PBP1_transp_AraH_like"/>
    <property type="match status" value="1"/>
</dbReference>
<dbReference type="Pfam" id="PF02653">
    <property type="entry name" value="BPD_transp_2"/>
    <property type="match status" value="1"/>
</dbReference>
<feature type="transmembrane region" description="Helical" evidence="8">
    <location>
        <begin position="24"/>
        <end position="42"/>
    </location>
</feature>
<dbReference type="RefSeq" id="WP_136990916.1">
    <property type="nucleotide sequence ID" value="NZ_SZPQ01000020.1"/>
</dbReference>
<evidence type="ECO:0000256" key="7">
    <source>
        <dbReference type="ARBA" id="ARBA00023136"/>
    </source>
</evidence>
<keyword evidence="2" id="KW-0813">Transport</keyword>
<comment type="caution">
    <text evidence="9">The sequence shown here is derived from an EMBL/GenBank/DDBJ whole genome shotgun (WGS) entry which is preliminary data.</text>
</comment>
<evidence type="ECO:0000256" key="2">
    <source>
        <dbReference type="ARBA" id="ARBA00022448"/>
    </source>
</evidence>
<keyword evidence="6 8" id="KW-1133">Transmembrane helix</keyword>
<evidence type="ECO:0000313" key="9">
    <source>
        <dbReference type="EMBL" id="TKI05353.1"/>
    </source>
</evidence>
<keyword evidence="10" id="KW-1185">Reference proteome</keyword>
<evidence type="ECO:0000256" key="4">
    <source>
        <dbReference type="ARBA" id="ARBA00022519"/>
    </source>
</evidence>
<keyword evidence="4" id="KW-0997">Cell inner membrane</keyword>
<comment type="subcellular location">
    <subcellularLocation>
        <location evidence="1">Cell membrane</location>
        <topology evidence="1">Multi-pass membrane protein</topology>
    </subcellularLocation>
</comment>
<dbReference type="Proteomes" id="UP000305202">
    <property type="component" value="Unassembled WGS sequence"/>
</dbReference>
<dbReference type="EMBL" id="SZPQ01000020">
    <property type="protein sequence ID" value="TKI05353.1"/>
    <property type="molecule type" value="Genomic_DNA"/>
</dbReference>
<feature type="transmembrane region" description="Helical" evidence="8">
    <location>
        <begin position="282"/>
        <end position="303"/>
    </location>
</feature>
<evidence type="ECO:0000313" key="10">
    <source>
        <dbReference type="Proteomes" id="UP000305202"/>
    </source>
</evidence>
<protein>
    <submittedName>
        <fullName evidence="9">ABC transporter permease</fullName>
    </submittedName>
</protein>
<reference evidence="9 10" key="1">
    <citation type="submission" date="2019-04" db="EMBL/GenBank/DDBJ databases">
        <authorList>
            <person name="Li M."/>
            <person name="Gao C."/>
        </authorList>
    </citation>
    <scope>NUCLEOTIDE SEQUENCE [LARGE SCALE GENOMIC DNA]</scope>
    <source>
        <strain evidence="9 10">BGMRC 2031</strain>
    </source>
</reference>
<dbReference type="PANTHER" id="PTHR32196:SF21">
    <property type="entry name" value="ABC TRANSPORTER PERMEASE PROTEIN YPHD-RELATED"/>
    <property type="match status" value="1"/>
</dbReference>
<evidence type="ECO:0000256" key="8">
    <source>
        <dbReference type="SAM" id="Phobius"/>
    </source>
</evidence>
<feature type="transmembrane region" description="Helical" evidence="8">
    <location>
        <begin position="187"/>
        <end position="211"/>
    </location>
</feature>
<feature type="transmembrane region" description="Helical" evidence="8">
    <location>
        <begin position="232"/>
        <end position="252"/>
    </location>
</feature>
<feature type="transmembrane region" description="Helical" evidence="8">
    <location>
        <begin position="315"/>
        <end position="338"/>
    </location>
</feature>
<proteinExistence type="predicted"/>
<dbReference type="PANTHER" id="PTHR32196">
    <property type="entry name" value="ABC TRANSPORTER PERMEASE PROTEIN YPHD-RELATED-RELATED"/>
    <property type="match status" value="1"/>
</dbReference>
<organism evidence="9 10">
    <name type="scientific">Martelella alba</name>
    <dbReference type="NCBI Taxonomy" id="2590451"/>
    <lineage>
        <taxon>Bacteria</taxon>
        <taxon>Pseudomonadati</taxon>
        <taxon>Pseudomonadota</taxon>
        <taxon>Alphaproteobacteria</taxon>
        <taxon>Hyphomicrobiales</taxon>
        <taxon>Aurantimonadaceae</taxon>
        <taxon>Martelella</taxon>
    </lineage>
</organism>
<feature type="transmembrane region" description="Helical" evidence="8">
    <location>
        <begin position="112"/>
        <end position="137"/>
    </location>
</feature>
<evidence type="ECO:0000256" key="1">
    <source>
        <dbReference type="ARBA" id="ARBA00004651"/>
    </source>
</evidence>
<feature type="transmembrane region" description="Helical" evidence="8">
    <location>
        <begin position="54"/>
        <end position="73"/>
    </location>
</feature>
<keyword evidence="5 8" id="KW-0812">Transmembrane</keyword>
<keyword evidence="3" id="KW-1003">Cell membrane</keyword>
<feature type="transmembrane region" description="Helical" evidence="8">
    <location>
        <begin position="258"/>
        <end position="275"/>
    </location>
</feature>
<evidence type="ECO:0000256" key="5">
    <source>
        <dbReference type="ARBA" id="ARBA00022692"/>
    </source>
</evidence>
<keyword evidence="7 8" id="KW-0472">Membrane</keyword>
<accession>A0ABY2SJA1</accession>
<name>A0ABY2SJA1_9HYPH</name>
<dbReference type="InterPro" id="IPR001851">
    <property type="entry name" value="ABC_transp_permease"/>
</dbReference>